<organism evidence="1 2">
    <name type="scientific">Fusarium fujikuroi</name>
    <name type="common">Bakanae and foot rot disease fungus</name>
    <name type="synonym">Gibberella fujikuroi</name>
    <dbReference type="NCBI Taxonomy" id="5127"/>
    <lineage>
        <taxon>Eukaryota</taxon>
        <taxon>Fungi</taxon>
        <taxon>Dikarya</taxon>
        <taxon>Ascomycota</taxon>
        <taxon>Pezizomycotina</taxon>
        <taxon>Sordariomycetes</taxon>
        <taxon>Hypocreomycetidae</taxon>
        <taxon>Hypocreales</taxon>
        <taxon>Nectriaceae</taxon>
        <taxon>Fusarium</taxon>
        <taxon>Fusarium fujikuroi species complex</taxon>
    </lineage>
</organism>
<evidence type="ECO:0000313" key="1">
    <source>
        <dbReference type="EMBL" id="VTT83012.1"/>
    </source>
</evidence>
<reference evidence="1" key="1">
    <citation type="submission" date="2019-05" db="EMBL/GenBank/DDBJ databases">
        <authorList>
            <person name="Piombo E."/>
        </authorList>
    </citation>
    <scope>NUCLEOTIDE SEQUENCE</scope>
    <source>
        <strain evidence="1">C2S</strain>
    </source>
</reference>
<dbReference type="Gene3D" id="2.130.10.10">
    <property type="entry name" value="YVTN repeat-like/Quinoprotein amine dehydrogenase"/>
    <property type="match status" value="2"/>
</dbReference>
<dbReference type="Proteomes" id="UP000760494">
    <property type="component" value="Unassembled WGS sequence"/>
</dbReference>
<dbReference type="Pfam" id="PF00400">
    <property type="entry name" value="WD40"/>
    <property type="match status" value="1"/>
</dbReference>
<dbReference type="PANTHER" id="PTHR19879:SF9">
    <property type="entry name" value="TRANSCRIPTION INITIATION FACTOR TFIID SUBUNIT 5"/>
    <property type="match status" value="1"/>
</dbReference>
<comment type="caution">
    <text evidence="1">The sequence shown here is derived from an EMBL/GenBank/DDBJ whole genome shotgun (WGS) entry which is preliminary data.</text>
</comment>
<dbReference type="InterPro" id="IPR001680">
    <property type="entry name" value="WD40_rpt"/>
</dbReference>
<proteinExistence type="predicted"/>
<protein>
    <submittedName>
        <fullName evidence="1">Uncharacterized protein</fullName>
    </submittedName>
</protein>
<dbReference type="SMART" id="SM00320">
    <property type="entry name" value="WD40"/>
    <property type="match status" value="2"/>
</dbReference>
<gene>
    <name evidence="1" type="ORF">C2S_2820</name>
</gene>
<dbReference type="EMBL" id="CABFJX010000418">
    <property type="protein sequence ID" value="VTT83012.1"/>
    <property type="molecule type" value="Genomic_DNA"/>
</dbReference>
<dbReference type="InterPro" id="IPR036322">
    <property type="entry name" value="WD40_repeat_dom_sf"/>
</dbReference>
<sequence length="279" mass="31015">MVRGFASGTEDGIIEIVDMTRPGDSLLTLEGHDSPVYALVFSPSGKRLATQCAFFVKIWNIEALGECVHTFQDLRLAITCHCQGENAIEVHDLADQIIHKLELEYASCLEFSPDGLSLAAGDMHVDIQSDGSSLAIAYSSDEKLLAQATSTGEVSLWQIATESCLLKLKTERQIEQLSFGPDNRSLMTEHGRLIPDTWPSDDETENDGIQNNDDRDKPSQVLFTTHGYGIDFDGCWLTKDSERIVWLPPEHRPSPALVIDSEIAIRNSSDQLMMFCFYD</sequence>
<dbReference type="AlphaFoldDB" id="A0A5Q3FY57"/>
<dbReference type="SUPFAM" id="SSF50978">
    <property type="entry name" value="WD40 repeat-like"/>
    <property type="match status" value="1"/>
</dbReference>
<dbReference type="PANTHER" id="PTHR19879">
    <property type="entry name" value="TRANSCRIPTION INITIATION FACTOR TFIID"/>
    <property type="match status" value="1"/>
</dbReference>
<dbReference type="InterPro" id="IPR015943">
    <property type="entry name" value="WD40/YVTN_repeat-like_dom_sf"/>
</dbReference>
<accession>A0A5Q3FY57</accession>
<name>A0A5Q3FY57_FUSFU</name>
<evidence type="ECO:0000313" key="2">
    <source>
        <dbReference type="Proteomes" id="UP000760494"/>
    </source>
</evidence>